<feature type="transmembrane region" description="Helical" evidence="7">
    <location>
        <begin position="662"/>
        <end position="686"/>
    </location>
</feature>
<reference evidence="10 11" key="1">
    <citation type="submission" date="2019-08" db="EMBL/GenBank/DDBJ databases">
        <authorList>
            <person name="Herpell B J."/>
        </authorList>
    </citation>
    <scope>NUCLEOTIDE SEQUENCE [LARGE SCALE GENOMIC DNA]</scope>
    <source>
        <strain evidence="11">Msb3</strain>
    </source>
</reference>
<sequence length="694" mass="72642">MNLNSRRLPVVRKIVSMCVAASAVWCASASQAADQPVVGLITKTDTNPFFVKMKQGAEAAASKDGAKLITAAGKFDGDNASQVTAIENMMTAGAKAILITPSDTKAIVPSIRKARAAGVMVVALDTPTDPQDATDALFATDNFKAGVLIGKYAKAALNGKPAKIATLDLAPGVSVGVLRHNGFLQGFGVKEGDPSVVCSQDTRGDQAKGQTAMENCLQKSPDINVVYTINEPAAAGAYRALKAAGKDKNVMIVSIDGGCEGVRNVKSGAIAATLAAISAEDGLARRDGRCRVREDGQEGLRLSGHRRDADQRQAHVRHRQQGHEVRPRQLLGQQVTRTEWSGPLCWAAIGIAAWPQRHAHASRTSIMSTPSAPAGHSRPFADRLPSLAEIGPLIALVLACGFFISQSSRFLSFQNLSLILQQTMVVAVIAIGQTLIVLTGGIDLSCGMVMAFGSIIMTKFAVTLGVPPILAILCGIAASTLFGALNGVLITRIKLPAFIVTLGTLNIAFALTQIYSNAESVSSLPDALMFFGNTFRLGPADVTYGTVLTLLMYLATWFVLRDTVPGRHLYALGNNAEAARLMGLSSQKILMTVYSLAGAIYGIAALLSVSRTGVGDPQAGQTENLDSITAVVLGGTSLFGGRGSIVGTLLGALIVGVFRNGLTLIGVSSVYQVLITGMLVILAVAADKLSHRRG</sequence>
<feature type="transmembrane region" description="Helical" evidence="7">
    <location>
        <begin position="589"/>
        <end position="608"/>
    </location>
</feature>
<feature type="transmembrane region" description="Helical" evidence="7">
    <location>
        <begin position="469"/>
        <end position="490"/>
    </location>
</feature>
<dbReference type="CDD" id="cd06579">
    <property type="entry name" value="TM_PBP1_transp_AraH_like"/>
    <property type="match status" value="1"/>
</dbReference>
<dbReference type="Pfam" id="PF02653">
    <property type="entry name" value="BPD_transp_2"/>
    <property type="match status" value="1"/>
</dbReference>
<feature type="domain" description="Periplasmic binding protein" evidence="9">
    <location>
        <begin position="38"/>
        <end position="275"/>
    </location>
</feature>
<keyword evidence="4 7" id="KW-1133">Transmembrane helix</keyword>
<organism evidence="10 11">
    <name type="scientific">Paraburkholderia dioscoreae</name>
    <dbReference type="NCBI Taxonomy" id="2604047"/>
    <lineage>
        <taxon>Bacteria</taxon>
        <taxon>Pseudomonadati</taxon>
        <taxon>Pseudomonadota</taxon>
        <taxon>Betaproteobacteria</taxon>
        <taxon>Burkholderiales</taxon>
        <taxon>Burkholderiaceae</taxon>
        <taxon>Paraburkholderia</taxon>
    </lineage>
</organism>
<keyword evidence="11" id="KW-1185">Reference proteome</keyword>
<evidence type="ECO:0000256" key="8">
    <source>
        <dbReference type="SAM" id="SignalP"/>
    </source>
</evidence>
<dbReference type="GO" id="GO:0022857">
    <property type="term" value="F:transmembrane transporter activity"/>
    <property type="evidence" value="ECO:0007669"/>
    <property type="project" value="InterPro"/>
</dbReference>
<dbReference type="CDD" id="cd19973">
    <property type="entry name" value="PBP1_ABC_sugar_binding-like"/>
    <property type="match status" value="1"/>
</dbReference>
<dbReference type="KEGG" id="pdio:PDMSB3_2290.1"/>
<dbReference type="AlphaFoldDB" id="A0A5Q4YY88"/>
<accession>A0A5Q4YY88</accession>
<evidence type="ECO:0000256" key="1">
    <source>
        <dbReference type="ARBA" id="ARBA00004651"/>
    </source>
</evidence>
<feature type="region of interest" description="Disordered" evidence="6">
    <location>
        <begin position="303"/>
        <end position="326"/>
    </location>
</feature>
<feature type="chain" id="PRO_5024853987" description="Periplasmic binding protein domain-containing protein" evidence="8">
    <location>
        <begin position="33"/>
        <end position="694"/>
    </location>
</feature>
<keyword evidence="8" id="KW-0732">Signal</keyword>
<dbReference type="InterPro" id="IPR025997">
    <property type="entry name" value="SBP_2_dom"/>
</dbReference>
<feature type="transmembrane region" description="Helical" evidence="7">
    <location>
        <begin position="542"/>
        <end position="560"/>
    </location>
</feature>
<protein>
    <recommendedName>
        <fullName evidence="9">Periplasmic binding protein domain-containing protein</fullName>
    </recommendedName>
</protein>
<feature type="transmembrane region" description="Helical" evidence="7">
    <location>
        <begin position="628"/>
        <end position="655"/>
    </location>
</feature>
<dbReference type="Gene3D" id="3.40.50.2300">
    <property type="match status" value="2"/>
</dbReference>
<evidence type="ECO:0000256" key="2">
    <source>
        <dbReference type="ARBA" id="ARBA00022475"/>
    </source>
</evidence>
<dbReference type="EMBL" id="LR699554">
    <property type="protein sequence ID" value="VVD33574.1"/>
    <property type="molecule type" value="Genomic_DNA"/>
</dbReference>
<evidence type="ECO:0000256" key="7">
    <source>
        <dbReference type="SAM" id="Phobius"/>
    </source>
</evidence>
<evidence type="ECO:0000256" key="6">
    <source>
        <dbReference type="SAM" id="MobiDB-lite"/>
    </source>
</evidence>
<feature type="transmembrane region" description="Helical" evidence="7">
    <location>
        <begin position="425"/>
        <end position="457"/>
    </location>
</feature>
<name>A0A5Q4YY88_9BURK</name>
<gene>
    <name evidence="10" type="ORF">PDMSB3_2290</name>
</gene>
<evidence type="ECO:0000256" key="3">
    <source>
        <dbReference type="ARBA" id="ARBA00022692"/>
    </source>
</evidence>
<dbReference type="GO" id="GO:0005886">
    <property type="term" value="C:plasma membrane"/>
    <property type="evidence" value="ECO:0007669"/>
    <property type="project" value="UniProtKB-SubCell"/>
</dbReference>
<dbReference type="SUPFAM" id="SSF53822">
    <property type="entry name" value="Periplasmic binding protein-like I"/>
    <property type="match status" value="1"/>
</dbReference>
<evidence type="ECO:0000256" key="4">
    <source>
        <dbReference type="ARBA" id="ARBA00022989"/>
    </source>
</evidence>
<evidence type="ECO:0000313" key="10">
    <source>
        <dbReference type="EMBL" id="VVD33574.1"/>
    </source>
</evidence>
<feature type="signal peptide" evidence="8">
    <location>
        <begin position="1"/>
        <end position="32"/>
    </location>
</feature>
<feature type="transmembrane region" description="Helical" evidence="7">
    <location>
        <begin position="497"/>
        <end position="515"/>
    </location>
</feature>
<evidence type="ECO:0000313" key="11">
    <source>
        <dbReference type="Proteomes" id="UP000325811"/>
    </source>
</evidence>
<dbReference type="PANTHER" id="PTHR32196:SF72">
    <property type="entry name" value="RIBOSE IMPORT PERMEASE PROTEIN RBSC"/>
    <property type="match status" value="1"/>
</dbReference>
<dbReference type="Proteomes" id="UP000325811">
    <property type="component" value="Chromosome II"/>
</dbReference>
<dbReference type="PANTHER" id="PTHR32196">
    <property type="entry name" value="ABC TRANSPORTER PERMEASE PROTEIN YPHD-RELATED-RELATED"/>
    <property type="match status" value="1"/>
</dbReference>
<dbReference type="InterPro" id="IPR028082">
    <property type="entry name" value="Peripla_BP_I"/>
</dbReference>
<keyword evidence="5 7" id="KW-0472">Membrane</keyword>
<feature type="transmembrane region" description="Helical" evidence="7">
    <location>
        <begin position="386"/>
        <end position="404"/>
    </location>
</feature>
<comment type="subcellular location">
    <subcellularLocation>
        <location evidence="1">Cell membrane</location>
        <topology evidence="1">Multi-pass membrane protein</topology>
    </subcellularLocation>
</comment>
<dbReference type="InterPro" id="IPR001851">
    <property type="entry name" value="ABC_transp_permease"/>
</dbReference>
<keyword evidence="3 7" id="KW-0812">Transmembrane</keyword>
<evidence type="ECO:0000259" key="9">
    <source>
        <dbReference type="Pfam" id="PF13407"/>
    </source>
</evidence>
<dbReference type="Pfam" id="PF13407">
    <property type="entry name" value="Peripla_BP_4"/>
    <property type="match status" value="1"/>
</dbReference>
<evidence type="ECO:0000256" key="5">
    <source>
        <dbReference type="ARBA" id="ARBA00023136"/>
    </source>
</evidence>
<proteinExistence type="predicted"/>
<keyword evidence="2" id="KW-1003">Cell membrane</keyword>